<evidence type="ECO:0000313" key="1">
    <source>
        <dbReference type="EMBL" id="KIK62291.1"/>
    </source>
</evidence>
<reference evidence="1 2" key="1">
    <citation type="submission" date="2014-04" db="EMBL/GenBank/DDBJ databases">
        <title>Evolutionary Origins and Diversification of the Mycorrhizal Mutualists.</title>
        <authorList>
            <consortium name="DOE Joint Genome Institute"/>
            <consortium name="Mycorrhizal Genomics Consortium"/>
            <person name="Kohler A."/>
            <person name="Kuo A."/>
            <person name="Nagy L.G."/>
            <person name="Floudas D."/>
            <person name="Copeland A."/>
            <person name="Barry K.W."/>
            <person name="Cichocki N."/>
            <person name="Veneault-Fourrey C."/>
            <person name="LaButti K."/>
            <person name="Lindquist E.A."/>
            <person name="Lipzen A."/>
            <person name="Lundell T."/>
            <person name="Morin E."/>
            <person name="Murat C."/>
            <person name="Riley R."/>
            <person name="Ohm R."/>
            <person name="Sun H."/>
            <person name="Tunlid A."/>
            <person name="Henrissat B."/>
            <person name="Grigoriev I.V."/>
            <person name="Hibbett D.S."/>
            <person name="Martin F."/>
        </authorList>
    </citation>
    <scope>NUCLEOTIDE SEQUENCE [LARGE SCALE GENOMIC DNA]</scope>
    <source>
        <strain evidence="1 2">FD-317 M1</strain>
    </source>
</reference>
<dbReference type="SUPFAM" id="SSF53335">
    <property type="entry name" value="S-adenosyl-L-methionine-dependent methyltransferases"/>
    <property type="match status" value="1"/>
</dbReference>
<proteinExistence type="predicted"/>
<name>A0A0D0C2E6_9AGAR</name>
<dbReference type="PANTHER" id="PTHR43591:SF24">
    <property type="entry name" value="2-METHOXY-6-POLYPRENYL-1,4-BENZOQUINOL METHYLASE, MITOCHONDRIAL"/>
    <property type="match status" value="1"/>
</dbReference>
<dbReference type="EMBL" id="KN834768">
    <property type="protein sequence ID" value="KIK62291.1"/>
    <property type="molecule type" value="Genomic_DNA"/>
</dbReference>
<dbReference type="Pfam" id="PF13489">
    <property type="entry name" value="Methyltransf_23"/>
    <property type="match status" value="1"/>
</dbReference>
<dbReference type="Proteomes" id="UP000053593">
    <property type="component" value="Unassembled WGS sequence"/>
</dbReference>
<keyword evidence="2" id="KW-1185">Reference proteome</keyword>
<sequence length="278" mass="31716">MPPRFYASTQYLLPADEAETTRLDLQHRVIVRAFENRLTLAPLTLKAGDRVLESGAGSGIWALEFFENNKGDGVLVDMECIDITDRQFPSEHPSNVHFSIHSVADLPADWNEMFSYIHQRLMVGAFNDYLWRKAIAELFRVLQRDKWIELVELDMNLHFGVGPSSNKLQALISVGAPEMGTIADIAVYVPSLLRENGFVDIQCETRTISISRTGEDGYRSDQWRDLWLGMKDRIISRKGFGYVETEQEYEELLQECIVEWNNSGQASATFHTILARKP</sequence>
<dbReference type="GO" id="GO:0008168">
    <property type="term" value="F:methyltransferase activity"/>
    <property type="evidence" value="ECO:0007669"/>
    <property type="project" value="TreeGrafter"/>
</dbReference>
<dbReference type="HOGENOM" id="CLU_010595_9_3_1"/>
<organism evidence="1 2">
    <name type="scientific">Collybiopsis luxurians FD-317 M1</name>
    <dbReference type="NCBI Taxonomy" id="944289"/>
    <lineage>
        <taxon>Eukaryota</taxon>
        <taxon>Fungi</taxon>
        <taxon>Dikarya</taxon>
        <taxon>Basidiomycota</taxon>
        <taxon>Agaricomycotina</taxon>
        <taxon>Agaricomycetes</taxon>
        <taxon>Agaricomycetidae</taxon>
        <taxon>Agaricales</taxon>
        <taxon>Marasmiineae</taxon>
        <taxon>Omphalotaceae</taxon>
        <taxon>Collybiopsis</taxon>
        <taxon>Collybiopsis luxurians</taxon>
    </lineage>
</organism>
<dbReference type="AlphaFoldDB" id="A0A0D0C2E6"/>
<dbReference type="OrthoDB" id="184880at2759"/>
<evidence type="ECO:0008006" key="3">
    <source>
        <dbReference type="Google" id="ProtNLM"/>
    </source>
</evidence>
<evidence type="ECO:0000313" key="2">
    <source>
        <dbReference type="Proteomes" id="UP000053593"/>
    </source>
</evidence>
<dbReference type="PANTHER" id="PTHR43591">
    <property type="entry name" value="METHYLTRANSFERASE"/>
    <property type="match status" value="1"/>
</dbReference>
<dbReference type="Gene3D" id="3.40.50.150">
    <property type="entry name" value="Vaccinia Virus protein VP39"/>
    <property type="match status" value="1"/>
</dbReference>
<protein>
    <recommendedName>
        <fullName evidence="3">S-adenosyl-L-methionine-dependent methyltransferase</fullName>
    </recommendedName>
</protein>
<gene>
    <name evidence="1" type="ORF">GYMLUDRAFT_165142</name>
</gene>
<accession>A0A0D0C2E6</accession>
<dbReference type="InterPro" id="IPR029063">
    <property type="entry name" value="SAM-dependent_MTases_sf"/>
</dbReference>